<sequence>MTEKKNSRNTRWKADIEFVFQQLKLFYRGRPLIGHEQFLPAKQVYGSLPHPNGGWVTCGVDADLKIVEIVKEHLSKTKGRSQLEFDSVLVAFRKELSDRFIGQELRISAVQIDQAINKAVRVAKSERETITHWIPCHLVENAEPASINIGPVAFQRISKFMQDLQPEFARYINERGSDQVRSSMEGIDPDRVESKRRGEDLVDAARRYYEHFDWVAKVTISEFAPRPSAERASLCVQAALDVFRFFLGRLNGHRIDTETRGIRGIEGARIIEIGKGKLDISLSRSLTAPMLNDDGWSKLITFFNSGSANFVNNLLRALMTNDTPPPLCQRLLDALNWFGQAVTETSPGAAITKFVSSIERIVQCGKKDKDGSVTKQFCDRAAALCATTDDSNFDDWNSRLKKLYGMRSDIVHGSISPLDIAVRIEIESAERLAQRVISGAITFFEQLNVHSIEWSPKKLDKKMDSFVQKFQQTSLSTTQAEDVNK</sequence>
<organism evidence="1 2">
    <name type="scientific">Acetobacter malorum</name>
    <dbReference type="NCBI Taxonomy" id="178901"/>
    <lineage>
        <taxon>Bacteria</taxon>
        <taxon>Pseudomonadati</taxon>
        <taxon>Pseudomonadota</taxon>
        <taxon>Alphaproteobacteria</taxon>
        <taxon>Acetobacterales</taxon>
        <taxon>Acetobacteraceae</taxon>
        <taxon>Acetobacter</taxon>
    </lineage>
</organism>
<dbReference type="Proteomes" id="UP000077349">
    <property type="component" value="Unassembled WGS sequence"/>
</dbReference>
<proteinExistence type="predicted"/>
<protein>
    <submittedName>
        <fullName evidence="1">Uncharacterized protein</fullName>
    </submittedName>
</protein>
<dbReference type="EMBL" id="LVHD01000028">
    <property type="protein sequence ID" value="OAG75664.1"/>
    <property type="molecule type" value="Genomic_DNA"/>
</dbReference>
<gene>
    <name evidence="1" type="ORF">Amal_03165</name>
</gene>
<evidence type="ECO:0000313" key="2">
    <source>
        <dbReference type="Proteomes" id="UP000077349"/>
    </source>
</evidence>
<reference evidence="1 2" key="1">
    <citation type="submission" date="2016-03" db="EMBL/GenBank/DDBJ databases">
        <title>Draft genome sequence of Acetobacter malorum CECT 7742, a strain isolated from strawberry vinegar.</title>
        <authorList>
            <person name="Sainz F."/>
            <person name="Mas A."/>
            <person name="Torija M.J."/>
        </authorList>
    </citation>
    <scope>NUCLEOTIDE SEQUENCE [LARGE SCALE GENOMIC DNA]</scope>
    <source>
        <strain evidence="1 2">CECT 7742</strain>
    </source>
</reference>
<name>A0A177G8N4_9PROT</name>
<comment type="caution">
    <text evidence="1">The sequence shown here is derived from an EMBL/GenBank/DDBJ whole genome shotgun (WGS) entry which is preliminary data.</text>
</comment>
<dbReference type="PATRIC" id="fig|178901.16.peg.3373"/>
<evidence type="ECO:0000313" key="1">
    <source>
        <dbReference type="EMBL" id="OAG75664.1"/>
    </source>
</evidence>
<dbReference type="AlphaFoldDB" id="A0A177G8N4"/>
<accession>A0A177G8N4</accession>